<evidence type="ECO:0000256" key="1">
    <source>
        <dbReference type="SAM" id="SignalP"/>
    </source>
</evidence>
<feature type="chain" id="PRO_5020219805" evidence="1">
    <location>
        <begin position="27"/>
        <end position="56"/>
    </location>
</feature>
<protein>
    <submittedName>
        <fullName evidence="2">Uncharacterized protein</fullName>
    </submittedName>
</protein>
<dbReference type="EMBL" id="SLXV01000051">
    <property type="protein sequence ID" value="TCP62729.1"/>
    <property type="molecule type" value="Genomic_DNA"/>
</dbReference>
<keyword evidence="1" id="KW-0732">Signal</keyword>
<evidence type="ECO:0000313" key="2">
    <source>
        <dbReference type="EMBL" id="TCP62729.1"/>
    </source>
</evidence>
<sequence length="56" mass="6257">MSKYKKLVIGIPIACILFTSPTYSFAATNSKTTPKASTSQKKVPFKTKVQMDLNFR</sequence>
<proteinExistence type="predicted"/>
<gene>
    <name evidence="2" type="ORF">EDD57_15110</name>
</gene>
<dbReference type="AlphaFoldDB" id="A0A4R2RJM9"/>
<organism evidence="2 3">
    <name type="scientific">Baia soyae</name>
    <dbReference type="NCBI Taxonomy" id="1544746"/>
    <lineage>
        <taxon>Bacteria</taxon>
        <taxon>Bacillati</taxon>
        <taxon>Bacillota</taxon>
        <taxon>Bacilli</taxon>
        <taxon>Bacillales</taxon>
        <taxon>Thermoactinomycetaceae</taxon>
        <taxon>Baia</taxon>
    </lineage>
</organism>
<feature type="signal peptide" evidence="1">
    <location>
        <begin position="1"/>
        <end position="26"/>
    </location>
</feature>
<evidence type="ECO:0000313" key="3">
    <source>
        <dbReference type="Proteomes" id="UP000294746"/>
    </source>
</evidence>
<reference evidence="2 3" key="1">
    <citation type="submission" date="2019-03" db="EMBL/GenBank/DDBJ databases">
        <title>Genomic Encyclopedia of Type Strains, Phase IV (KMG-IV): sequencing the most valuable type-strain genomes for metagenomic binning, comparative biology and taxonomic classification.</title>
        <authorList>
            <person name="Goeker M."/>
        </authorList>
    </citation>
    <scope>NUCLEOTIDE SEQUENCE [LARGE SCALE GENOMIC DNA]</scope>
    <source>
        <strain evidence="2 3">DSM 46831</strain>
    </source>
</reference>
<name>A0A4R2RJM9_9BACL</name>
<accession>A0A4R2RJM9</accession>
<keyword evidence="3" id="KW-1185">Reference proteome</keyword>
<comment type="caution">
    <text evidence="2">The sequence shown here is derived from an EMBL/GenBank/DDBJ whole genome shotgun (WGS) entry which is preliminary data.</text>
</comment>
<dbReference type="RefSeq" id="WP_165873821.1">
    <property type="nucleotide sequence ID" value="NZ_SLXV01000051.1"/>
</dbReference>
<dbReference type="Proteomes" id="UP000294746">
    <property type="component" value="Unassembled WGS sequence"/>
</dbReference>